<dbReference type="Proteomes" id="UP001610335">
    <property type="component" value="Unassembled WGS sequence"/>
</dbReference>
<feature type="compositionally biased region" description="Low complexity" evidence="1">
    <location>
        <begin position="144"/>
        <end position="153"/>
    </location>
</feature>
<evidence type="ECO:0000313" key="3">
    <source>
        <dbReference type="Proteomes" id="UP001610335"/>
    </source>
</evidence>
<sequence>MLSTPSRLKSRPDPNPGLTSRSRHYRRRLQMTPAGMSGLRSITPNPGRCCACSVRCPSIERSLKEAGYQFRLRLLLLWSCAVGLGRGLCRALIAAPTTTAATKTVTTITTPTPTLTPALIACHNLGSTSQFTLATPRSRPPHQTPTQTSTPTRKSCRFYRNGHSLIPKTTL</sequence>
<name>A0ABR4I6S7_9EURO</name>
<comment type="caution">
    <text evidence="2">The sequence shown here is derived from an EMBL/GenBank/DDBJ whole genome shotgun (WGS) entry which is preliminary data.</text>
</comment>
<reference evidence="2 3" key="1">
    <citation type="submission" date="2024-07" db="EMBL/GenBank/DDBJ databases">
        <title>Section-level genome sequencing and comparative genomics of Aspergillus sections Usti and Cavernicolus.</title>
        <authorList>
            <consortium name="Lawrence Berkeley National Laboratory"/>
            <person name="Nybo J.L."/>
            <person name="Vesth T.C."/>
            <person name="Theobald S."/>
            <person name="Frisvad J.C."/>
            <person name="Larsen T.O."/>
            <person name="Kjaerboelling I."/>
            <person name="Rothschild-Mancinelli K."/>
            <person name="Lyhne E.K."/>
            <person name="Kogle M.E."/>
            <person name="Barry K."/>
            <person name="Clum A."/>
            <person name="Na H."/>
            <person name="Ledsgaard L."/>
            <person name="Lin J."/>
            <person name="Lipzen A."/>
            <person name="Kuo A."/>
            <person name="Riley R."/>
            <person name="Mondo S."/>
            <person name="LaButti K."/>
            <person name="Haridas S."/>
            <person name="Pangalinan J."/>
            <person name="Salamov A.A."/>
            <person name="Simmons B.A."/>
            <person name="Magnuson J.K."/>
            <person name="Chen J."/>
            <person name="Drula E."/>
            <person name="Henrissat B."/>
            <person name="Wiebenga A."/>
            <person name="Lubbers R.J."/>
            <person name="Gomes A.C."/>
            <person name="Makela M.R."/>
            <person name="Stajich J."/>
            <person name="Grigoriev I.V."/>
            <person name="Mortensen U.H."/>
            <person name="De vries R.P."/>
            <person name="Baker S.E."/>
            <person name="Andersen M.R."/>
        </authorList>
    </citation>
    <scope>NUCLEOTIDE SEQUENCE [LARGE SCALE GENOMIC DNA]</scope>
    <source>
        <strain evidence="2 3">CBS 600.67</strain>
    </source>
</reference>
<keyword evidence="3" id="KW-1185">Reference proteome</keyword>
<evidence type="ECO:0000256" key="1">
    <source>
        <dbReference type="SAM" id="MobiDB-lite"/>
    </source>
</evidence>
<protein>
    <submittedName>
        <fullName evidence="2">Uncharacterized protein</fullName>
    </submittedName>
</protein>
<feature type="region of interest" description="Disordered" evidence="1">
    <location>
        <begin position="132"/>
        <end position="155"/>
    </location>
</feature>
<feature type="region of interest" description="Disordered" evidence="1">
    <location>
        <begin position="1"/>
        <end position="21"/>
    </location>
</feature>
<gene>
    <name evidence="2" type="ORF">BDW59DRAFT_148643</name>
</gene>
<dbReference type="EMBL" id="JBFXLS010000052">
    <property type="protein sequence ID" value="KAL2823462.1"/>
    <property type="molecule type" value="Genomic_DNA"/>
</dbReference>
<organism evidence="2 3">
    <name type="scientific">Aspergillus cavernicola</name>
    <dbReference type="NCBI Taxonomy" id="176166"/>
    <lineage>
        <taxon>Eukaryota</taxon>
        <taxon>Fungi</taxon>
        <taxon>Dikarya</taxon>
        <taxon>Ascomycota</taxon>
        <taxon>Pezizomycotina</taxon>
        <taxon>Eurotiomycetes</taxon>
        <taxon>Eurotiomycetidae</taxon>
        <taxon>Eurotiales</taxon>
        <taxon>Aspergillaceae</taxon>
        <taxon>Aspergillus</taxon>
        <taxon>Aspergillus subgen. Nidulantes</taxon>
    </lineage>
</organism>
<proteinExistence type="predicted"/>
<evidence type="ECO:0000313" key="2">
    <source>
        <dbReference type="EMBL" id="KAL2823462.1"/>
    </source>
</evidence>
<accession>A0ABR4I6S7</accession>